<gene>
    <name evidence="4" type="ORF">EDS130_LOCUS35682</name>
</gene>
<dbReference type="InterPro" id="IPR002110">
    <property type="entry name" value="Ankyrin_rpt"/>
</dbReference>
<dbReference type="PANTHER" id="PTHR24171">
    <property type="entry name" value="ANKYRIN REPEAT DOMAIN-CONTAINING PROTEIN 39-RELATED"/>
    <property type="match status" value="1"/>
</dbReference>
<sequence>MANSKESFLISKFYLACRNGDVEYVRNYLTILSPTKWNPNEIEIHINSTPLHAASFYGHAEIVKLLLHYGSDRSQTNSYGLTAYEEAANDEIRQLFNRPSDGDSSASRFQDENIADCFEFVKPPKEYVSSIKHGKIKTSTVEDYKTEEEKQLEIGFSTTSIALSQSKLGRFLADRFHPDAPMSLKNITNRLQDLIDREITANEDPQSTKANDLLNKFSNDPDETRGVEYLIRLYTLETKLYHALRQDPMPLALPLYKTLETLKDRYFQGQSYRGAKLDDGDIAIYQNAADHHQSFLQTKHFSSSSAQRSIAEEFLTHHNKNPSENHRNSVLFIFNFPIHCDQAIDLGRISNEQPCLSEFENEAEILILPWTIFHVDRVEYQSTCYTIYLTNVLLPHKDILSSFKWILTHPKGSMDRFHQHFPKKQSQTLKQLLKNISVPEEYILRKNE</sequence>
<organism evidence="4 5">
    <name type="scientific">Adineta ricciae</name>
    <name type="common">Rotifer</name>
    <dbReference type="NCBI Taxonomy" id="249248"/>
    <lineage>
        <taxon>Eukaryota</taxon>
        <taxon>Metazoa</taxon>
        <taxon>Spiralia</taxon>
        <taxon>Gnathifera</taxon>
        <taxon>Rotifera</taxon>
        <taxon>Eurotatoria</taxon>
        <taxon>Bdelloidea</taxon>
        <taxon>Adinetida</taxon>
        <taxon>Adinetidae</taxon>
        <taxon>Adineta</taxon>
    </lineage>
</organism>
<dbReference type="OrthoDB" id="426293at2759"/>
<dbReference type="Proteomes" id="UP000663852">
    <property type="component" value="Unassembled WGS sequence"/>
</dbReference>
<evidence type="ECO:0000256" key="1">
    <source>
        <dbReference type="ARBA" id="ARBA00022737"/>
    </source>
</evidence>
<dbReference type="EMBL" id="CAJNOJ010000317">
    <property type="protein sequence ID" value="CAF1394943.1"/>
    <property type="molecule type" value="Genomic_DNA"/>
</dbReference>
<evidence type="ECO:0000256" key="2">
    <source>
        <dbReference type="ARBA" id="ARBA00023043"/>
    </source>
</evidence>
<proteinExistence type="predicted"/>
<keyword evidence="2 3" id="KW-0040">ANK repeat</keyword>
<protein>
    <submittedName>
        <fullName evidence="4">Uncharacterized protein</fullName>
    </submittedName>
</protein>
<accession>A0A815KVP0</accession>
<feature type="repeat" description="ANK" evidence="3">
    <location>
        <begin position="46"/>
        <end position="78"/>
    </location>
</feature>
<comment type="caution">
    <text evidence="4">The sequence shown here is derived from an EMBL/GenBank/DDBJ whole genome shotgun (WGS) entry which is preliminary data.</text>
</comment>
<evidence type="ECO:0000313" key="5">
    <source>
        <dbReference type="Proteomes" id="UP000663852"/>
    </source>
</evidence>
<reference evidence="4" key="1">
    <citation type="submission" date="2021-02" db="EMBL/GenBank/DDBJ databases">
        <authorList>
            <person name="Nowell W R."/>
        </authorList>
    </citation>
    <scope>NUCLEOTIDE SEQUENCE</scope>
</reference>
<keyword evidence="1" id="KW-0677">Repeat</keyword>
<dbReference type="PROSITE" id="PS50297">
    <property type="entry name" value="ANK_REP_REGION"/>
    <property type="match status" value="1"/>
</dbReference>
<dbReference type="SUPFAM" id="SSF48403">
    <property type="entry name" value="Ankyrin repeat"/>
    <property type="match status" value="1"/>
</dbReference>
<dbReference type="Gene3D" id="3.90.176.10">
    <property type="entry name" value="Toxin ADP-ribosyltransferase, Chain A, domain 1"/>
    <property type="match status" value="1"/>
</dbReference>
<dbReference type="AlphaFoldDB" id="A0A815KVP0"/>
<dbReference type="Pfam" id="PF12796">
    <property type="entry name" value="Ank_2"/>
    <property type="match status" value="1"/>
</dbReference>
<dbReference type="SMART" id="SM00248">
    <property type="entry name" value="ANK"/>
    <property type="match status" value="1"/>
</dbReference>
<dbReference type="InterPro" id="IPR036770">
    <property type="entry name" value="Ankyrin_rpt-contain_sf"/>
</dbReference>
<dbReference type="PROSITE" id="PS50088">
    <property type="entry name" value="ANK_REPEAT"/>
    <property type="match status" value="1"/>
</dbReference>
<name>A0A815KVP0_ADIRI</name>
<evidence type="ECO:0000313" key="4">
    <source>
        <dbReference type="EMBL" id="CAF1394943.1"/>
    </source>
</evidence>
<evidence type="ECO:0000256" key="3">
    <source>
        <dbReference type="PROSITE-ProRule" id="PRU00023"/>
    </source>
</evidence>
<dbReference type="Gene3D" id="1.25.40.20">
    <property type="entry name" value="Ankyrin repeat-containing domain"/>
    <property type="match status" value="1"/>
</dbReference>